<comment type="subcellular location">
    <subcellularLocation>
        <location evidence="1">Membrane</location>
        <topology evidence="1">Multi-pass membrane protein</topology>
    </subcellularLocation>
</comment>
<dbReference type="InterPro" id="IPR004680">
    <property type="entry name" value="Cit_transptr-like_dom"/>
</dbReference>
<evidence type="ECO:0000256" key="4">
    <source>
        <dbReference type="ARBA" id="ARBA00022989"/>
    </source>
</evidence>
<dbReference type="EMBL" id="BART01009894">
    <property type="protein sequence ID" value="GAG82345.1"/>
    <property type="molecule type" value="Genomic_DNA"/>
</dbReference>
<dbReference type="PANTHER" id="PTHR43568">
    <property type="entry name" value="P PROTEIN"/>
    <property type="match status" value="1"/>
</dbReference>
<evidence type="ECO:0000256" key="2">
    <source>
        <dbReference type="ARBA" id="ARBA00022448"/>
    </source>
</evidence>
<dbReference type="PANTHER" id="PTHR43568:SF1">
    <property type="entry name" value="P PROTEIN"/>
    <property type="match status" value="1"/>
</dbReference>
<evidence type="ECO:0000256" key="5">
    <source>
        <dbReference type="ARBA" id="ARBA00023136"/>
    </source>
</evidence>
<keyword evidence="3 6" id="KW-0812">Transmembrane</keyword>
<feature type="transmembrane region" description="Helical" evidence="6">
    <location>
        <begin position="6"/>
        <end position="21"/>
    </location>
</feature>
<feature type="transmembrane region" description="Helical" evidence="6">
    <location>
        <begin position="91"/>
        <end position="124"/>
    </location>
</feature>
<evidence type="ECO:0000256" key="3">
    <source>
        <dbReference type="ARBA" id="ARBA00022692"/>
    </source>
</evidence>
<keyword evidence="2" id="KW-0813">Transport</keyword>
<organism evidence="8">
    <name type="scientific">marine sediment metagenome</name>
    <dbReference type="NCBI Taxonomy" id="412755"/>
    <lineage>
        <taxon>unclassified sequences</taxon>
        <taxon>metagenomes</taxon>
        <taxon>ecological metagenomes</taxon>
    </lineage>
</organism>
<dbReference type="GO" id="GO:0055085">
    <property type="term" value="P:transmembrane transport"/>
    <property type="evidence" value="ECO:0007669"/>
    <property type="project" value="InterPro"/>
</dbReference>
<dbReference type="InterPro" id="IPR051475">
    <property type="entry name" value="Diverse_Ion_Transporter"/>
</dbReference>
<comment type="caution">
    <text evidence="8">The sequence shown here is derived from an EMBL/GenBank/DDBJ whole genome shotgun (WGS) entry which is preliminary data.</text>
</comment>
<feature type="transmembrane region" description="Helical" evidence="6">
    <location>
        <begin position="51"/>
        <end position="70"/>
    </location>
</feature>
<name>X1AI89_9ZZZZ</name>
<keyword evidence="4 6" id="KW-1133">Transmembrane helix</keyword>
<feature type="non-terminal residue" evidence="8">
    <location>
        <position position="130"/>
    </location>
</feature>
<dbReference type="GO" id="GO:0016020">
    <property type="term" value="C:membrane"/>
    <property type="evidence" value="ECO:0007669"/>
    <property type="project" value="UniProtKB-SubCell"/>
</dbReference>
<sequence>MNAAQILAGIVFVIIFILIGIEVIHRTYAALLGAFIFVFIGAITPEDILHFIDLEILAVVFGLFLLVRGAERSGLFQLLAVQIMRASGSPIVFAVILLTFAFILALFVSNIGAMLIMASITITMARSLDD</sequence>
<feature type="transmembrane region" description="Helical" evidence="6">
    <location>
        <begin position="28"/>
        <end position="45"/>
    </location>
</feature>
<dbReference type="Pfam" id="PF03600">
    <property type="entry name" value="CitMHS"/>
    <property type="match status" value="1"/>
</dbReference>
<evidence type="ECO:0000256" key="6">
    <source>
        <dbReference type="SAM" id="Phobius"/>
    </source>
</evidence>
<keyword evidence="5 6" id="KW-0472">Membrane</keyword>
<evidence type="ECO:0000259" key="7">
    <source>
        <dbReference type="Pfam" id="PF03600"/>
    </source>
</evidence>
<accession>X1AI89</accession>
<proteinExistence type="predicted"/>
<gene>
    <name evidence="8" type="ORF">S01H4_21755</name>
</gene>
<protein>
    <recommendedName>
        <fullName evidence="7">Citrate transporter-like domain-containing protein</fullName>
    </recommendedName>
</protein>
<dbReference type="AlphaFoldDB" id="X1AI89"/>
<evidence type="ECO:0000256" key="1">
    <source>
        <dbReference type="ARBA" id="ARBA00004141"/>
    </source>
</evidence>
<evidence type="ECO:0000313" key="8">
    <source>
        <dbReference type="EMBL" id="GAG82345.1"/>
    </source>
</evidence>
<reference evidence="8" key="1">
    <citation type="journal article" date="2014" name="Front. Microbiol.">
        <title>High frequency of phylogenetically diverse reductive dehalogenase-homologous genes in deep subseafloor sedimentary metagenomes.</title>
        <authorList>
            <person name="Kawai M."/>
            <person name="Futagami T."/>
            <person name="Toyoda A."/>
            <person name="Takaki Y."/>
            <person name="Nishi S."/>
            <person name="Hori S."/>
            <person name="Arai W."/>
            <person name="Tsubouchi T."/>
            <person name="Morono Y."/>
            <person name="Uchiyama I."/>
            <person name="Ito T."/>
            <person name="Fujiyama A."/>
            <person name="Inagaki F."/>
            <person name="Takami H."/>
        </authorList>
    </citation>
    <scope>NUCLEOTIDE SEQUENCE</scope>
    <source>
        <strain evidence="8">Expedition CK06-06</strain>
    </source>
</reference>
<feature type="domain" description="Citrate transporter-like" evidence="7">
    <location>
        <begin position="16"/>
        <end position="127"/>
    </location>
</feature>